<evidence type="ECO:0000313" key="1">
    <source>
        <dbReference type="EMBL" id="MBS1258364.1"/>
    </source>
</evidence>
<dbReference type="Proteomes" id="UP000722750">
    <property type="component" value="Unassembled WGS sequence"/>
</dbReference>
<dbReference type="EMBL" id="JAANXD010000059">
    <property type="protein sequence ID" value="MBS1258364.1"/>
    <property type="molecule type" value="Genomic_DNA"/>
</dbReference>
<comment type="caution">
    <text evidence="1">The sequence shown here is derived from an EMBL/GenBank/DDBJ whole genome shotgun (WGS) entry which is preliminary data.</text>
</comment>
<sequence length="108" mass="12821">MSNKYIGRWRITEMELWDGDFIDLVAKGQIILKNDQLGKLQFGAVEAEIDYRIEMINNLERLEFSWEGYDESDQVCGRGWAIIKDNELHGRLYFHLGDDSWFKAIRFK</sequence>
<protein>
    <submittedName>
        <fullName evidence="1">Uncharacterized protein</fullName>
    </submittedName>
</protein>
<organism evidence="1 2">
    <name type="scientific">Candidatus Scalindua arabica</name>
    <dbReference type="NCBI Taxonomy" id="1127984"/>
    <lineage>
        <taxon>Bacteria</taxon>
        <taxon>Pseudomonadati</taxon>
        <taxon>Planctomycetota</taxon>
        <taxon>Candidatus Brocadiia</taxon>
        <taxon>Candidatus Brocadiales</taxon>
        <taxon>Candidatus Scalinduaceae</taxon>
        <taxon>Candidatus Scalindua</taxon>
    </lineage>
</organism>
<accession>A0A941W2K9</accession>
<name>A0A941W2K9_9BACT</name>
<gene>
    <name evidence="1" type="ORF">MAG551_01422</name>
</gene>
<dbReference type="AlphaFoldDB" id="A0A941W2K9"/>
<evidence type="ECO:0000313" key="2">
    <source>
        <dbReference type="Proteomes" id="UP000722750"/>
    </source>
</evidence>
<reference evidence="1" key="1">
    <citation type="journal article" date="2021" name="ISME J.">
        <title>Fine-scale metabolic discontinuity in a stratified prokaryote microbiome of a Red Sea deep halocline.</title>
        <authorList>
            <person name="Michoud G."/>
            <person name="Ngugi D.K."/>
            <person name="Barozzi A."/>
            <person name="Merlino G."/>
            <person name="Calleja M.L."/>
            <person name="Delgado-Huertas A."/>
            <person name="Moran X.A.G."/>
            <person name="Daffonchio D."/>
        </authorList>
    </citation>
    <scope>NUCLEOTIDE SEQUENCE</scope>
    <source>
        <strain evidence="1">SuakinDeep_MAG55_1</strain>
    </source>
</reference>
<proteinExistence type="predicted"/>